<evidence type="ECO:0000259" key="8">
    <source>
        <dbReference type="PROSITE" id="PS51156"/>
    </source>
</evidence>
<dbReference type="AlphaFoldDB" id="A0A0D2WNF8"/>
<dbReference type="PROSITE" id="PS51038">
    <property type="entry name" value="BAH"/>
    <property type="match status" value="1"/>
</dbReference>
<keyword evidence="11" id="KW-1185">Reference proteome</keyword>
<dbReference type="PROSITE" id="PS51156">
    <property type="entry name" value="ELM2"/>
    <property type="match status" value="1"/>
</dbReference>
<dbReference type="EMBL" id="KE346364">
    <property type="protein sequence ID" value="KJE92610.1"/>
    <property type="molecule type" value="Genomic_DNA"/>
</dbReference>
<dbReference type="SUPFAM" id="SSF46689">
    <property type="entry name" value="Homeodomain-like"/>
    <property type="match status" value="1"/>
</dbReference>
<feature type="domain" description="BAH" evidence="7">
    <location>
        <begin position="271"/>
        <end position="406"/>
    </location>
</feature>
<gene>
    <name evidence="10" type="ORF">CAOG_003534</name>
</gene>
<dbReference type="InterPro" id="IPR017884">
    <property type="entry name" value="SANT_dom"/>
</dbReference>
<dbReference type="eggNOG" id="KOG2133">
    <property type="taxonomic scope" value="Eukaryota"/>
</dbReference>
<feature type="region of interest" description="Disordered" evidence="6">
    <location>
        <begin position="1"/>
        <end position="43"/>
    </location>
</feature>
<dbReference type="SUPFAM" id="SSF57716">
    <property type="entry name" value="Glucocorticoid receptor-like (DNA-binding domain)"/>
    <property type="match status" value="1"/>
</dbReference>
<dbReference type="InterPro" id="IPR000949">
    <property type="entry name" value="ELM2_dom"/>
</dbReference>
<evidence type="ECO:0000256" key="3">
    <source>
        <dbReference type="ARBA" id="ARBA00022833"/>
    </source>
</evidence>
<dbReference type="SMART" id="SM00439">
    <property type="entry name" value="BAH"/>
    <property type="match status" value="1"/>
</dbReference>
<dbReference type="GO" id="GO:0003714">
    <property type="term" value="F:transcription corepressor activity"/>
    <property type="evidence" value="ECO:0007669"/>
    <property type="project" value="TreeGrafter"/>
</dbReference>
<dbReference type="Gene3D" id="2.30.30.490">
    <property type="match status" value="1"/>
</dbReference>
<dbReference type="GO" id="GO:0016581">
    <property type="term" value="C:NuRD complex"/>
    <property type="evidence" value="ECO:0007669"/>
    <property type="project" value="TreeGrafter"/>
</dbReference>
<dbReference type="PROSITE" id="PS51293">
    <property type="entry name" value="SANT"/>
    <property type="match status" value="1"/>
</dbReference>
<dbReference type="OrthoDB" id="336088at2759"/>
<keyword evidence="4" id="KW-0238">DNA-binding</keyword>
<dbReference type="InterPro" id="IPR043151">
    <property type="entry name" value="BAH_sf"/>
</dbReference>
<keyword evidence="1" id="KW-0479">Metal-binding</keyword>
<evidence type="ECO:0000256" key="5">
    <source>
        <dbReference type="ARBA" id="ARBA00023242"/>
    </source>
</evidence>
<dbReference type="STRING" id="595528.A0A0D2WNF8"/>
<dbReference type="GO" id="GO:0003682">
    <property type="term" value="F:chromatin binding"/>
    <property type="evidence" value="ECO:0007669"/>
    <property type="project" value="InterPro"/>
</dbReference>
<dbReference type="Proteomes" id="UP000008743">
    <property type="component" value="Unassembled WGS sequence"/>
</dbReference>
<dbReference type="GO" id="GO:0000122">
    <property type="term" value="P:negative regulation of transcription by RNA polymerase II"/>
    <property type="evidence" value="ECO:0007669"/>
    <property type="project" value="TreeGrafter"/>
</dbReference>
<evidence type="ECO:0008006" key="12">
    <source>
        <dbReference type="Google" id="ProtNLM"/>
    </source>
</evidence>
<dbReference type="GO" id="GO:0042826">
    <property type="term" value="F:histone deacetylase binding"/>
    <property type="evidence" value="ECO:0007669"/>
    <property type="project" value="TreeGrafter"/>
</dbReference>
<evidence type="ECO:0000259" key="9">
    <source>
        <dbReference type="PROSITE" id="PS51293"/>
    </source>
</evidence>
<evidence type="ECO:0000256" key="6">
    <source>
        <dbReference type="SAM" id="MobiDB-lite"/>
    </source>
</evidence>
<feature type="region of interest" description="Disordered" evidence="6">
    <location>
        <begin position="752"/>
        <end position="837"/>
    </location>
</feature>
<dbReference type="Gene3D" id="3.30.50.10">
    <property type="entry name" value="Erythroid Transcription Factor GATA-1, subunit A"/>
    <property type="match status" value="1"/>
</dbReference>
<accession>A0A0D2WNF8</accession>
<evidence type="ECO:0000313" key="10">
    <source>
        <dbReference type="EMBL" id="KJE92610.1"/>
    </source>
</evidence>
<dbReference type="GO" id="GO:0043565">
    <property type="term" value="F:sequence-specific DNA binding"/>
    <property type="evidence" value="ECO:0007669"/>
    <property type="project" value="InterPro"/>
</dbReference>
<evidence type="ECO:0000313" key="11">
    <source>
        <dbReference type="Proteomes" id="UP000008743"/>
    </source>
</evidence>
<dbReference type="GO" id="GO:0008270">
    <property type="term" value="F:zinc ion binding"/>
    <property type="evidence" value="ECO:0007669"/>
    <property type="project" value="UniProtKB-KW"/>
</dbReference>
<keyword evidence="2" id="KW-0863">Zinc-finger</keyword>
<feature type="domain" description="ELM2" evidence="8">
    <location>
        <begin position="434"/>
        <end position="579"/>
    </location>
</feature>
<dbReference type="CDD" id="cd00202">
    <property type="entry name" value="ZnF_GATA"/>
    <property type="match status" value="1"/>
</dbReference>
<evidence type="ECO:0000256" key="2">
    <source>
        <dbReference type="ARBA" id="ARBA00022771"/>
    </source>
</evidence>
<feature type="compositionally biased region" description="Basic residues" evidence="6">
    <location>
        <begin position="801"/>
        <end position="834"/>
    </location>
</feature>
<dbReference type="PANTHER" id="PTHR10865">
    <property type="entry name" value="METASTASIS-ASSOCIATED PROTEIN AND MESODERM INDUCTION EARLY RESPONSE PROTEIN"/>
    <property type="match status" value="1"/>
</dbReference>
<dbReference type="Gene3D" id="1.10.10.60">
    <property type="entry name" value="Homeodomain-like"/>
    <property type="match status" value="1"/>
</dbReference>
<keyword evidence="5" id="KW-0539">Nucleus</keyword>
<dbReference type="InParanoid" id="A0A0D2WNF8"/>
<dbReference type="InterPro" id="IPR009057">
    <property type="entry name" value="Homeodomain-like_sf"/>
</dbReference>
<dbReference type="InterPro" id="IPR001025">
    <property type="entry name" value="BAH_dom"/>
</dbReference>
<evidence type="ECO:0000256" key="4">
    <source>
        <dbReference type="ARBA" id="ARBA00023125"/>
    </source>
</evidence>
<evidence type="ECO:0000259" key="7">
    <source>
        <dbReference type="PROSITE" id="PS51038"/>
    </source>
</evidence>
<proteinExistence type="predicted"/>
<dbReference type="InterPro" id="IPR013088">
    <property type="entry name" value="Znf_NHR/GATA"/>
</dbReference>
<feature type="compositionally biased region" description="Pro residues" evidence="6">
    <location>
        <begin position="1"/>
        <end position="10"/>
    </location>
</feature>
<dbReference type="GO" id="GO:0003713">
    <property type="term" value="F:transcription coactivator activity"/>
    <property type="evidence" value="ECO:0007669"/>
    <property type="project" value="TreeGrafter"/>
</dbReference>
<dbReference type="PhylomeDB" id="A0A0D2WNF8"/>
<feature type="domain" description="SANT" evidence="9">
    <location>
        <begin position="622"/>
        <end position="674"/>
    </location>
</feature>
<dbReference type="InterPro" id="IPR000679">
    <property type="entry name" value="Znf_GATA"/>
</dbReference>
<organism evidence="10 11">
    <name type="scientific">Capsaspora owczarzaki (strain ATCC 30864)</name>
    <dbReference type="NCBI Taxonomy" id="595528"/>
    <lineage>
        <taxon>Eukaryota</taxon>
        <taxon>Filasterea</taxon>
        <taxon>Capsaspora</taxon>
    </lineage>
</organism>
<keyword evidence="3" id="KW-0862">Zinc</keyword>
<evidence type="ECO:0000256" key="1">
    <source>
        <dbReference type="ARBA" id="ARBA00022723"/>
    </source>
</evidence>
<dbReference type="InterPro" id="IPR040138">
    <property type="entry name" value="MIER/MTA"/>
</dbReference>
<dbReference type="RefSeq" id="XP_004348439.1">
    <property type="nucleotide sequence ID" value="XM_004348389.2"/>
</dbReference>
<dbReference type="SMART" id="SM00401">
    <property type="entry name" value="ZnF_GATA"/>
    <property type="match status" value="1"/>
</dbReference>
<dbReference type="FunFam" id="1.10.10.60:FF:000012">
    <property type="entry name" value="Metastasis-associated 1 family, member 3"/>
    <property type="match status" value="1"/>
</dbReference>
<reference evidence="11" key="1">
    <citation type="submission" date="2011-02" db="EMBL/GenBank/DDBJ databases">
        <title>The Genome Sequence of Capsaspora owczarzaki ATCC 30864.</title>
        <authorList>
            <person name="Russ C."/>
            <person name="Cuomo C."/>
            <person name="Burger G."/>
            <person name="Gray M.W."/>
            <person name="Holland P.W.H."/>
            <person name="King N."/>
            <person name="Lang F.B.F."/>
            <person name="Roger A.J."/>
            <person name="Ruiz-Trillo I."/>
            <person name="Young S.K."/>
            <person name="Zeng Q."/>
            <person name="Gargeya S."/>
            <person name="Alvarado L."/>
            <person name="Berlin A."/>
            <person name="Chapman S.B."/>
            <person name="Chen Z."/>
            <person name="Freedman E."/>
            <person name="Gellesch M."/>
            <person name="Goldberg J."/>
            <person name="Griggs A."/>
            <person name="Gujja S."/>
            <person name="Heilman E."/>
            <person name="Heiman D."/>
            <person name="Howarth C."/>
            <person name="Mehta T."/>
            <person name="Neiman D."/>
            <person name="Pearson M."/>
            <person name="Roberts A."/>
            <person name="Saif S."/>
            <person name="Shea T."/>
            <person name="Shenoy N."/>
            <person name="Sisk P."/>
            <person name="Stolte C."/>
            <person name="Sykes S."/>
            <person name="White J."/>
            <person name="Yandava C."/>
            <person name="Haas B."/>
            <person name="Nusbaum C."/>
            <person name="Birren B."/>
        </authorList>
    </citation>
    <scope>NUCLEOTIDE SEQUENCE</scope>
    <source>
        <strain evidence="11">ATCC 30864</strain>
    </source>
</reference>
<dbReference type="Pfam" id="PF01426">
    <property type="entry name" value="BAH"/>
    <property type="match status" value="1"/>
</dbReference>
<dbReference type="PANTHER" id="PTHR10865:SF29">
    <property type="entry name" value="METASTASIS ASSOCIATED 1-LIKE, ISOFORM D"/>
    <property type="match status" value="1"/>
</dbReference>
<sequence>MDLGDPPSPPELLDRSAPAHGLNDNDHDDDEDDGIRGTGGAGANNWSLYQHDGQVQALTVNPTQAAAAAAAAAAAVHGQGIADFYEHSLGVEVGPSVDAVDALLDEDQLEREMSASVTGPIWLDHVTGNVHQNGNGVPLLGSRLHAAAPWDDLLHVDGAGFHSASSSAAAAAAAAAGAAAAGAHPNHHDGLQLPHGHAVPVTQGLDAYLSGFPFSPEKSAEAAQADAERMGHQDTADTFDQIPHAYHALNKAYIRFEVTPNPARMAVAQGTVFHVGDDVYCQSSERHLPFTVGRIVDVLPTTYPFDPRQPCDLRVAWYYRRMELPGPVFRTPAGGENPTLAYNQLRDRELFLSTFVTLLSSEAAISKCRVQHLSTISSISDYLSQEDTFFYSYILDHRSQLLSLARIPGTTTYPLVPSSYRRNSLKSLPFEGPGTMRISPEYQIEPPLVQFGQHAAVAPAAAASSDANPPTLFLKGESKPAHSDYVDSSEIMFDFPCLISKTSPKATASMLQKYLTDARSLMTYACLAAFGLDVVASNRDMNELLDWASSNSALIYALHTLYKHDYTPRLALEALARAPLPPTLLGTAIDADFFTVQEQDGIAAENTPQARPVPYPKYHHATDSHAWTRNDVLAFERGFAAHGKKFHLIRSHFLPHRSTGEIVAIYYRWKGSLRYRAWKAQTTAAAAAIAAANNVLGGTKGADQRATMSIEAVVDLRLEATTPRLPLGWLREQVLHPSAPRDASAPIISISSDSALSGPRSPRSLHILSSLGGGSSSSAGMDVERHPYPLPPPKVSAPESHHHHSHHLHHHRHHQHHHSHRSTGHHRSHTHHHSQLSPHQHCEHCHTTHSVTWYEDPRHRAHPLCSDCRSFYKRYSALPPPSGSVFSSIHMHH</sequence>
<protein>
    <recommendedName>
        <fullName evidence="12">SANT domain-containing protein</fullName>
    </recommendedName>
</protein>
<name>A0A0D2WNF8_CAPO3</name>